<dbReference type="EMBL" id="PDJC01000001">
    <property type="protein sequence ID" value="PFG15964.1"/>
    <property type="molecule type" value="Genomic_DNA"/>
</dbReference>
<name>A0A2A9CNG7_9ACTN</name>
<dbReference type="InterPro" id="IPR036890">
    <property type="entry name" value="HATPase_C_sf"/>
</dbReference>
<proteinExistence type="predicted"/>
<keyword evidence="9" id="KW-0812">Transmembrane</keyword>
<dbReference type="PANTHER" id="PTHR24421">
    <property type="entry name" value="NITRATE/NITRITE SENSOR PROTEIN NARX-RELATED"/>
    <property type="match status" value="1"/>
</dbReference>
<keyword evidence="8" id="KW-0902">Two-component regulatory system</keyword>
<keyword evidence="6 11" id="KW-0418">Kinase</keyword>
<evidence type="ECO:0000256" key="4">
    <source>
        <dbReference type="ARBA" id="ARBA00022679"/>
    </source>
</evidence>
<keyword evidence="4" id="KW-0808">Transferase</keyword>
<keyword evidence="9" id="KW-0472">Membrane</keyword>
<protein>
    <recommendedName>
        <fullName evidence="2">histidine kinase</fullName>
        <ecNumber evidence="2">2.7.13.3</ecNumber>
    </recommendedName>
</protein>
<evidence type="ECO:0000256" key="2">
    <source>
        <dbReference type="ARBA" id="ARBA00012438"/>
    </source>
</evidence>
<dbReference type="PANTHER" id="PTHR24421:SF10">
    <property type="entry name" value="NITRATE_NITRITE SENSOR PROTEIN NARQ"/>
    <property type="match status" value="1"/>
</dbReference>
<organism evidence="11 12">
    <name type="scientific">Propionicimonas paludicola</name>
    <dbReference type="NCBI Taxonomy" id="185243"/>
    <lineage>
        <taxon>Bacteria</taxon>
        <taxon>Bacillati</taxon>
        <taxon>Actinomycetota</taxon>
        <taxon>Actinomycetes</taxon>
        <taxon>Propionibacteriales</taxon>
        <taxon>Nocardioidaceae</taxon>
        <taxon>Propionicimonas</taxon>
    </lineage>
</organism>
<evidence type="ECO:0000256" key="7">
    <source>
        <dbReference type="ARBA" id="ARBA00022840"/>
    </source>
</evidence>
<keyword evidence="3" id="KW-0597">Phosphoprotein</keyword>
<dbReference type="EC" id="2.7.13.3" evidence="2"/>
<evidence type="ECO:0000256" key="8">
    <source>
        <dbReference type="ARBA" id="ARBA00023012"/>
    </source>
</evidence>
<accession>A0A2A9CNG7</accession>
<reference evidence="11 12" key="1">
    <citation type="submission" date="2017-10" db="EMBL/GenBank/DDBJ databases">
        <title>Sequencing the genomes of 1000 actinobacteria strains.</title>
        <authorList>
            <person name="Klenk H.-P."/>
        </authorList>
    </citation>
    <scope>NUCLEOTIDE SEQUENCE [LARGE SCALE GENOMIC DNA]</scope>
    <source>
        <strain evidence="11 12">DSM 15597</strain>
    </source>
</reference>
<dbReference type="Proteomes" id="UP000226079">
    <property type="component" value="Unassembled WGS sequence"/>
</dbReference>
<keyword evidence="9" id="KW-1133">Transmembrane helix</keyword>
<evidence type="ECO:0000313" key="11">
    <source>
        <dbReference type="EMBL" id="PFG15964.1"/>
    </source>
</evidence>
<evidence type="ECO:0000313" key="12">
    <source>
        <dbReference type="Proteomes" id="UP000226079"/>
    </source>
</evidence>
<comment type="catalytic activity">
    <reaction evidence="1">
        <text>ATP + protein L-histidine = ADP + protein N-phospho-L-histidine.</text>
        <dbReference type="EC" id="2.7.13.3"/>
    </reaction>
</comment>
<dbReference type="SUPFAM" id="SSF55874">
    <property type="entry name" value="ATPase domain of HSP90 chaperone/DNA topoisomerase II/histidine kinase"/>
    <property type="match status" value="1"/>
</dbReference>
<keyword evidence="7" id="KW-0067">ATP-binding</keyword>
<evidence type="ECO:0000256" key="9">
    <source>
        <dbReference type="SAM" id="Phobius"/>
    </source>
</evidence>
<dbReference type="Gene3D" id="3.30.565.10">
    <property type="entry name" value="Histidine kinase-like ATPase, C-terminal domain"/>
    <property type="match status" value="1"/>
</dbReference>
<evidence type="ECO:0000256" key="6">
    <source>
        <dbReference type="ARBA" id="ARBA00022777"/>
    </source>
</evidence>
<dbReference type="AlphaFoldDB" id="A0A2A9CNG7"/>
<dbReference type="GO" id="GO:0000155">
    <property type="term" value="F:phosphorelay sensor kinase activity"/>
    <property type="evidence" value="ECO:0007669"/>
    <property type="project" value="InterPro"/>
</dbReference>
<evidence type="ECO:0000259" key="10">
    <source>
        <dbReference type="Pfam" id="PF07730"/>
    </source>
</evidence>
<dbReference type="CDD" id="cd16917">
    <property type="entry name" value="HATPase_UhpB-NarQ-NarX-like"/>
    <property type="match status" value="1"/>
</dbReference>
<evidence type="ECO:0000256" key="3">
    <source>
        <dbReference type="ARBA" id="ARBA00022553"/>
    </source>
</evidence>
<dbReference type="GO" id="GO:0046983">
    <property type="term" value="F:protein dimerization activity"/>
    <property type="evidence" value="ECO:0007669"/>
    <property type="project" value="InterPro"/>
</dbReference>
<dbReference type="InterPro" id="IPR011712">
    <property type="entry name" value="Sig_transdc_His_kin_sub3_dim/P"/>
</dbReference>
<dbReference type="GO" id="GO:0016020">
    <property type="term" value="C:membrane"/>
    <property type="evidence" value="ECO:0007669"/>
    <property type="project" value="InterPro"/>
</dbReference>
<feature type="transmembrane region" description="Helical" evidence="9">
    <location>
        <begin position="117"/>
        <end position="142"/>
    </location>
</feature>
<evidence type="ECO:0000256" key="5">
    <source>
        <dbReference type="ARBA" id="ARBA00022741"/>
    </source>
</evidence>
<keyword evidence="5" id="KW-0547">Nucleotide-binding</keyword>
<feature type="transmembrane region" description="Helical" evidence="9">
    <location>
        <begin position="162"/>
        <end position="183"/>
    </location>
</feature>
<dbReference type="GO" id="GO:0005524">
    <property type="term" value="F:ATP binding"/>
    <property type="evidence" value="ECO:0007669"/>
    <property type="project" value="UniProtKB-KW"/>
</dbReference>
<dbReference type="Pfam" id="PF07730">
    <property type="entry name" value="HisKA_3"/>
    <property type="match status" value="1"/>
</dbReference>
<feature type="domain" description="Signal transduction histidine kinase subgroup 3 dimerisation and phosphoacceptor" evidence="10">
    <location>
        <begin position="221"/>
        <end position="287"/>
    </location>
</feature>
<keyword evidence="12" id="KW-1185">Reference proteome</keyword>
<dbReference type="InterPro" id="IPR050482">
    <property type="entry name" value="Sensor_HK_TwoCompSys"/>
</dbReference>
<feature type="transmembrane region" description="Helical" evidence="9">
    <location>
        <begin position="47"/>
        <end position="72"/>
    </location>
</feature>
<comment type="caution">
    <text evidence="11">The sequence shown here is derived from an EMBL/GenBank/DDBJ whole genome shotgun (WGS) entry which is preliminary data.</text>
</comment>
<sequence length="419" mass="45079">MPGLLSGVVGAARVAIVSDPSQQDVRVILTPPRNPLRMLISPLGWRAVLYCATAIAVGLSALLAAVVGFFMLPLVAWATANVERARVMVLGLPRLTPLPRSGVRHPWDTQGFGEGNLAVWGLTVLFGLLDLIPGLILSALVLGTGQWAWHRVNTFSLTMDTVWAITSFLVILVIGLYIGWALAAAQATLVDQQLRPYSELNRKVDELRESRRELVDVFAQERRRIERDLHDGAQQHLVLLSLHLGEAEYALDQGKTAEAKQALAAAQSSVEAAMVALRETVRGIHPQILSDRGLAAAVHELASRQPVAVDVVVSGQDEPGEAVALAAYYLVSEAFTNAAKHSRATRLRVELRLTDPLELEVFDDGVGGAQVVAGHGLSGLMERAQAVGGQCWLTSPIGGPTHLRAVFPNPAPELPTDLR</sequence>
<dbReference type="Gene3D" id="1.20.5.1930">
    <property type="match status" value="1"/>
</dbReference>
<gene>
    <name evidence="11" type="ORF">ATK74_0486</name>
</gene>
<evidence type="ECO:0000256" key="1">
    <source>
        <dbReference type="ARBA" id="ARBA00000085"/>
    </source>
</evidence>